<gene>
    <name evidence="1" type="ORF">GOODEAATRI_009937</name>
</gene>
<dbReference type="EMBL" id="JAHRIO010050546">
    <property type="protein sequence ID" value="MEQ2174643.1"/>
    <property type="molecule type" value="Genomic_DNA"/>
</dbReference>
<accession>A0ABV0NVU3</accession>
<dbReference type="Proteomes" id="UP001476798">
    <property type="component" value="Unassembled WGS sequence"/>
</dbReference>
<evidence type="ECO:0000313" key="1">
    <source>
        <dbReference type="EMBL" id="MEQ2174643.1"/>
    </source>
</evidence>
<evidence type="ECO:0000313" key="2">
    <source>
        <dbReference type="Proteomes" id="UP001476798"/>
    </source>
</evidence>
<name>A0ABV0NVU3_9TELE</name>
<comment type="caution">
    <text evidence="1">The sequence shown here is derived from an EMBL/GenBank/DDBJ whole genome shotgun (WGS) entry which is preliminary data.</text>
</comment>
<proteinExistence type="predicted"/>
<sequence length="111" mass="12677">MISIILQRRAAIVDSFLSFPNERTGYLPGETTSCQLGDLNRRLFYSVYIHFFPNTNAHVVLTVFILSRKDNKRDSAYAVKERYIKVSIQGMHASEAIWGTTFSLVTRVDSN</sequence>
<keyword evidence="2" id="KW-1185">Reference proteome</keyword>
<reference evidence="1 2" key="1">
    <citation type="submission" date="2021-06" db="EMBL/GenBank/DDBJ databases">
        <authorList>
            <person name="Palmer J.M."/>
        </authorList>
    </citation>
    <scope>NUCLEOTIDE SEQUENCE [LARGE SCALE GENOMIC DNA]</scope>
    <source>
        <strain evidence="1 2">GA_2019</strain>
        <tissue evidence="1">Muscle</tissue>
    </source>
</reference>
<organism evidence="1 2">
    <name type="scientific">Goodea atripinnis</name>
    <dbReference type="NCBI Taxonomy" id="208336"/>
    <lineage>
        <taxon>Eukaryota</taxon>
        <taxon>Metazoa</taxon>
        <taxon>Chordata</taxon>
        <taxon>Craniata</taxon>
        <taxon>Vertebrata</taxon>
        <taxon>Euteleostomi</taxon>
        <taxon>Actinopterygii</taxon>
        <taxon>Neopterygii</taxon>
        <taxon>Teleostei</taxon>
        <taxon>Neoteleostei</taxon>
        <taxon>Acanthomorphata</taxon>
        <taxon>Ovalentaria</taxon>
        <taxon>Atherinomorphae</taxon>
        <taxon>Cyprinodontiformes</taxon>
        <taxon>Goodeidae</taxon>
        <taxon>Goodea</taxon>
    </lineage>
</organism>
<protein>
    <submittedName>
        <fullName evidence="1">Uncharacterized protein</fullName>
    </submittedName>
</protein>